<dbReference type="Pfam" id="PF00356">
    <property type="entry name" value="LacI"/>
    <property type="match status" value="1"/>
</dbReference>
<reference evidence="6 7" key="1">
    <citation type="journal article" date="2015" name="Geomicrobiol. J.">
        <title>Caldisalinibacter kiritimatiensis gen. nov., sp. nov., a moderately thermohalophilic thiosulfate-reducing bacterium from a hypersaline microbial mat.</title>
        <authorList>
            <person name="Ben Hania W."/>
            <person name="Joseph M."/>
            <person name="Fiebig A."/>
            <person name="Bunk B."/>
            <person name="Klenk H.-P."/>
            <person name="Fardeau M.-L."/>
            <person name="Spring S."/>
        </authorList>
    </citation>
    <scope>NUCLEOTIDE SEQUENCE [LARGE SCALE GENOMIC DNA]</scope>
    <source>
        <strain evidence="6 7">L21-TH-D2</strain>
    </source>
</reference>
<dbReference type="InterPro" id="IPR046335">
    <property type="entry name" value="LacI/GalR-like_sensor"/>
</dbReference>
<feature type="domain" description="HTH lacI-type" evidence="4">
    <location>
        <begin position="7"/>
        <end position="61"/>
    </location>
</feature>
<dbReference type="RefSeq" id="WP_006307815.1">
    <property type="nucleotide sequence ID" value="NZ_ARZA01000052.1"/>
</dbReference>
<dbReference type="CDD" id="cd01392">
    <property type="entry name" value="HTH_LacI"/>
    <property type="match status" value="1"/>
</dbReference>
<dbReference type="InterPro" id="IPR028082">
    <property type="entry name" value="Peripla_BP_I"/>
</dbReference>
<dbReference type="SMART" id="SM00354">
    <property type="entry name" value="HTH_LACI"/>
    <property type="match status" value="1"/>
</dbReference>
<dbReference type="Gene3D" id="3.40.50.2300">
    <property type="match status" value="2"/>
</dbReference>
<accession>R1AWJ4</accession>
<dbReference type="OrthoDB" id="9789891at2"/>
<dbReference type="Gene3D" id="1.10.260.40">
    <property type="entry name" value="lambda repressor-like DNA-binding domains"/>
    <property type="match status" value="1"/>
</dbReference>
<proteinExistence type="predicted"/>
<dbReference type="EMBL" id="ARZA01000052">
    <property type="protein sequence ID" value="EOD01538.1"/>
    <property type="molecule type" value="Genomic_DNA"/>
</dbReference>
<evidence type="ECO:0000256" key="3">
    <source>
        <dbReference type="ARBA" id="ARBA00023163"/>
    </source>
</evidence>
<comment type="caution">
    <text evidence="6">The sequence shown here is derived from an EMBL/GenBank/DDBJ whole genome shotgun (WGS) entry which is preliminary data.</text>
</comment>
<keyword evidence="1" id="KW-0805">Transcription regulation</keyword>
<feature type="domain" description="HTH cro/C1-type" evidence="5">
    <location>
        <begin position="5"/>
        <end position="55"/>
    </location>
</feature>
<dbReference type="PROSITE" id="PS50932">
    <property type="entry name" value="HTH_LACI_2"/>
    <property type="match status" value="1"/>
</dbReference>
<dbReference type="SUPFAM" id="SSF47413">
    <property type="entry name" value="lambda repressor-like DNA-binding domains"/>
    <property type="match status" value="1"/>
</dbReference>
<dbReference type="PANTHER" id="PTHR30146:SF109">
    <property type="entry name" value="HTH-TYPE TRANSCRIPTIONAL REGULATOR GALS"/>
    <property type="match status" value="1"/>
</dbReference>
<dbReference type="Proteomes" id="UP000013378">
    <property type="component" value="Unassembled WGS sequence"/>
</dbReference>
<dbReference type="AlphaFoldDB" id="R1AWJ4"/>
<dbReference type="CDD" id="cd06267">
    <property type="entry name" value="PBP1_LacI_sugar_binding-like"/>
    <property type="match status" value="1"/>
</dbReference>
<dbReference type="InterPro" id="IPR000843">
    <property type="entry name" value="HTH_LacI"/>
</dbReference>
<name>R1AWJ4_9FIRM</name>
<dbReference type="eggNOG" id="COG1609">
    <property type="taxonomic scope" value="Bacteria"/>
</dbReference>
<evidence type="ECO:0000259" key="4">
    <source>
        <dbReference type="PROSITE" id="PS50932"/>
    </source>
</evidence>
<evidence type="ECO:0000256" key="2">
    <source>
        <dbReference type="ARBA" id="ARBA00023125"/>
    </source>
</evidence>
<dbReference type="Pfam" id="PF13377">
    <property type="entry name" value="Peripla_BP_3"/>
    <property type="match status" value="1"/>
</dbReference>
<evidence type="ECO:0000259" key="5">
    <source>
        <dbReference type="PROSITE" id="PS50943"/>
    </source>
</evidence>
<dbReference type="STRING" id="1304284.L21TH_0393"/>
<protein>
    <submittedName>
        <fullName evidence="6">Alanine racemase</fullName>
    </submittedName>
</protein>
<dbReference type="GO" id="GO:0000976">
    <property type="term" value="F:transcription cis-regulatory region binding"/>
    <property type="evidence" value="ECO:0007669"/>
    <property type="project" value="TreeGrafter"/>
</dbReference>
<dbReference type="InterPro" id="IPR001387">
    <property type="entry name" value="Cro/C1-type_HTH"/>
</dbReference>
<evidence type="ECO:0000313" key="7">
    <source>
        <dbReference type="Proteomes" id="UP000013378"/>
    </source>
</evidence>
<dbReference type="InterPro" id="IPR010982">
    <property type="entry name" value="Lambda_DNA-bd_dom_sf"/>
</dbReference>
<dbReference type="SUPFAM" id="SSF53822">
    <property type="entry name" value="Periplasmic binding protein-like I"/>
    <property type="match status" value="1"/>
</dbReference>
<sequence length="337" mass="37757">MGNGRNVTIKDVAKKAGVSVSTVSRAFNGYSDVNTETRNKIFKVAEKLGYKPSILARGMRAGRSNRIGIAIEDYDENEPTYSFSYKILMGFKDYAAEKGYEVVFLPNLTKYKESKLVQILQNNHLDGVFLMGLKMSDEFYKQALKGDFPCVLFDIPIKKGKIGFVGTDSIKGTRLAMQHFIDKGHKKIAFINGHENAYVSLQRLDGYYLSLMKNDIPIDKTLIYFGDYTEESGREAVKELFKKHDDITAIFSASDLMAIGAIQGLKDMGIKVPEDVEIIGFDDIELSPYITPKLSTIRQNTYKLGTSAATLLINLINGQNINQIILEPELILRESTK</sequence>
<gene>
    <name evidence="6" type="ORF">L21TH_0393</name>
</gene>
<keyword evidence="7" id="KW-1185">Reference proteome</keyword>
<evidence type="ECO:0000256" key="1">
    <source>
        <dbReference type="ARBA" id="ARBA00023015"/>
    </source>
</evidence>
<keyword evidence="2" id="KW-0238">DNA-binding</keyword>
<dbReference type="GO" id="GO:0003700">
    <property type="term" value="F:DNA-binding transcription factor activity"/>
    <property type="evidence" value="ECO:0007669"/>
    <property type="project" value="TreeGrafter"/>
</dbReference>
<dbReference type="PANTHER" id="PTHR30146">
    <property type="entry name" value="LACI-RELATED TRANSCRIPTIONAL REPRESSOR"/>
    <property type="match status" value="1"/>
</dbReference>
<keyword evidence="3" id="KW-0804">Transcription</keyword>
<dbReference type="PRINTS" id="PR00036">
    <property type="entry name" value="HTHLACI"/>
</dbReference>
<dbReference type="PROSITE" id="PS50943">
    <property type="entry name" value="HTH_CROC1"/>
    <property type="match status" value="1"/>
</dbReference>
<evidence type="ECO:0000313" key="6">
    <source>
        <dbReference type="EMBL" id="EOD01538.1"/>
    </source>
</evidence>
<organism evidence="6 7">
    <name type="scientific">Caldisalinibacter kiritimatiensis</name>
    <dbReference type="NCBI Taxonomy" id="1304284"/>
    <lineage>
        <taxon>Bacteria</taxon>
        <taxon>Bacillati</taxon>
        <taxon>Bacillota</taxon>
        <taxon>Tissierellia</taxon>
        <taxon>Tissierellales</taxon>
        <taxon>Thermohalobacteraceae</taxon>
        <taxon>Caldisalinibacter</taxon>
    </lineage>
</organism>